<name>A0A419S8T3_9SPHI</name>
<dbReference type="EMBL" id="MBTA01000005">
    <property type="protein sequence ID" value="RKD18283.1"/>
    <property type="molecule type" value="Genomic_DNA"/>
</dbReference>
<sequence>MPNKSKTSYNLYPRALHCIPLAQMPDKYYSNMMLKPSINNLYFLSKNLYINILKIIYRYKNSFKINVY</sequence>
<accession>A0A419S8T3</accession>
<gene>
    <name evidence="1" type="ORF">BCY91_15895</name>
</gene>
<protein>
    <submittedName>
        <fullName evidence="1">Uncharacterized protein</fullName>
    </submittedName>
</protein>
<evidence type="ECO:0000313" key="1">
    <source>
        <dbReference type="EMBL" id="RKD18283.1"/>
    </source>
</evidence>
<evidence type="ECO:0000313" key="2">
    <source>
        <dbReference type="Proteomes" id="UP000283433"/>
    </source>
</evidence>
<reference evidence="1 2" key="1">
    <citation type="submission" date="2016-07" db="EMBL/GenBank/DDBJ databases">
        <title>Genome of Pelobium manganitolerans.</title>
        <authorList>
            <person name="Wu S."/>
            <person name="Wang G."/>
        </authorList>
    </citation>
    <scope>NUCLEOTIDE SEQUENCE [LARGE SCALE GENOMIC DNA]</scope>
    <source>
        <strain evidence="1 2">YS-25</strain>
    </source>
</reference>
<dbReference type="AlphaFoldDB" id="A0A419S8T3"/>
<keyword evidence="2" id="KW-1185">Reference proteome</keyword>
<comment type="caution">
    <text evidence="1">The sequence shown here is derived from an EMBL/GenBank/DDBJ whole genome shotgun (WGS) entry which is preliminary data.</text>
</comment>
<dbReference type="Proteomes" id="UP000283433">
    <property type="component" value="Unassembled WGS sequence"/>
</dbReference>
<organism evidence="1 2">
    <name type="scientific">Pelobium manganitolerans</name>
    <dbReference type="NCBI Taxonomy" id="1842495"/>
    <lineage>
        <taxon>Bacteria</taxon>
        <taxon>Pseudomonadati</taxon>
        <taxon>Bacteroidota</taxon>
        <taxon>Sphingobacteriia</taxon>
        <taxon>Sphingobacteriales</taxon>
        <taxon>Sphingobacteriaceae</taxon>
        <taxon>Pelobium</taxon>
    </lineage>
</organism>
<proteinExistence type="predicted"/>